<organism evidence="23 24">
    <name type="scientific">Marinobacter salinisoli</name>
    <dbReference type="NCBI Taxonomy" id="2769486"/>
    <lineage>
        <taxon>Bacteria</taxon>
        <taxon>Pseudomonadati</taxon>
        <taxon>Pseudomonadota</taxon>
        <taxon>Gammaproteobacteria</taxon>
        <taxon>Pseudomonadales</taxon>
        <taxon>Marinobacteraceae</taxon>
        <taxon>Marinobacter</taxon>
    </lineage>
</organism>
<evidence type="ECO:0000259" key="22">
    <source>
        <dbReference type="PROSITE" id="PS50894"/>
    </source>
</evidence>
<feature type="modified residue" description="Phosphohistidine" evidence="14">
    <location>
        <position position="960"/>
    </location>
</feature>
<dbReference type="SUPFAM" id="SSF55785">
    <property type="entry name" value="PYP-like sensor domain (PAS domain)"/>
    <property type="match status" value="2"/>
</dbReference>
<dbReference type="InterPro" id="IPR000014">
    <property type="entry name" value="PAS"/>
</dbReference>
<dbReference type="PRINTS" id="PR00344">
    <property type="entry name" value="BCTRLSENSOR"/>
</dbReference>
<keyword evidence="4" id="KW-1003">Cell membrane</keyword>
<dbReference type="EMBL" id="CP071247">
    <property type="protein sequence ID" value="QSP93969.1"/>
    <property type="molecule type" value="Genomic_DNA"/>
</dbReference>
<evidence type="ECO:0000256" key="1">
    <source>
        <dbReference type="ARBA" id="ARBA00000085"/>
    </source>
</evidence>
<evidence type="ECO:0000256" key="2">
    <source>
        <dbReference type="ARBA" id="ARBA00004429"/>
    </source>
</evidence>
<keyword evidence="13 17" id="KW-0472">Membrane</keyword>
<feature type="coiled-coil region" evidence="16">
    <location>
        <begin position="218"/>
        <end position="245"/>
    </location>
</feature>
<dbReference type="Gene3D" id="3.30.450.20">
    <property type="entry name" value="PAS domain"/>
    <property type="match status" value="2"/>
</dbReference>
<dbReference type="PANTHER" id="PTHR43047:SF64">
    <property type="entry name" value="HISTIDINE KINASE CONTAINING CHEY-HOMOLOGOUS RECEIVER DOMAIN AND PAS DOMAIN-RELATED"/>
    <property type="match status" value="1"/>
</dbReference>
<dbReference type="InterPro" id="IPR001789">
    <property type="entry name" value="Sig_transdc_resp-reg_receiver"/>
</dbReference>
<keyword evidence="16" id="KW-0175">Coiled coil</keyword>
<dbReference type="Pfam" id="PF00072">
    <property type="entry name" value="Response_reg"/>
    <property type="match status" value="1"/>
</dbReference>
<evidence type="ECO:0000256" key="13">
    <source>
        <dbReference type="ARBA" id="ARBA00023136"/>
    </source>
</evidence>
<dbReference type="InterPro" id="IPR001610">
    <property type="entry name" value="PAC"/>
</dbReference>
<dbReference type="InterPro" id="IPR035965">
    <property type="entry name" value="PAS-like_dom_sf"/>
</dbReference>
<dbReference type="Pfam" id="PF02518">
    <property type="entry name" value="HATPase_c"/>
    <property type="match status" value="1"/>
</dbReference>
<keyword evidence="6 15" id="KW-0597">Phosphoprotein</keyword>
<dbReference type="PANTHER" id="PTHR43047">
    <property type="entry name" value="TWO-COMPONENT HISTIDINE PROTEIN KINASE"/>
    <property type="match status" value="1"/>
</dbReference>
<feature type="domain" description="HAMP" evidence="21">
    <location>
        <begin position="171"/>
        <end position="223"/>
    </location>
</feature>
<feature type="modified residue" description="4-aspartylphosphate" evidence="15">
    <location>
        <position position="819"/>
    </location>
</feature>
<keyword evidence="5" id="KW-0997">Cell inner membrane</keyword>
<dbReference type="InterPro" id="IPR036890">
    <property type="entry name" value="HATPase_C_sf"/>
</dbReference>
<keyword evidence="24" id="KW-1185">Reference proteome</keyword>
<dbReference type="InterPro" id="IPR003594">
    <property type="entry name" value="HATPase_dom"/>
</dbReference>
<dbReference type="PROSITE" id="PS50885">
    <property type="entry name" value="HAMP"/>
    <property type="match status" value="1"/>
</dbReference>
<keyword evidence="9" id="KW-0418">Kinase</keyword>
<dbReference type="CDD" id="cd17546">
    <property type="entry name" value="REC_hyHK_CKI1_RcsC-like"/>
    <property type="match status" value="1"/>
</dbReference>
<evidence type="ECO:0000256" key="5">
    <source>
        <dbReference type="ARBA" id="ARBA00022519"/>
    </source>
</evidence>
<dbReference type="SUPFAM" id="SSF47384">
    <property type="entry name" value="Homodimeric domain of signal transducing histidine kinase"/>
    <property type="match status" value="1"/>
</dbReference>
<evidence type="ECO:0000256" key="16">
    <source>
        <dbReference type="SAM" id="Coils"/>
    </source>
</evidence>
<evidence type="ECO:0000256" key="8">
    <source>
        <dbReference type="ARBA" id="ARBA00022692"/>
    </source>
</evidence>
<comment type="catalytic activity">
    <reaction evidence="1">
        <text>ATP + protein L-histidine = ADP + protein N-phospho-L-histidine.</text>
        <dbReference type="EC" id="2.7.13.3"/>
    </reaction>
</comment>
<proteinExistence type="predicted"/>
<evidence type="ECO:0000256" key="3">
    <source>
        <dbReference type="ARBA" id="ARBA00012438"/>
    </source>
</evidence>
<dbReference type="SMART" id="SM00091">
    <property type="entry name" value="PAS"/>
    <property type="match status" value="2"/>
</dbReference>
<dbReference type="InterPro" id="IPR004358">
    <property type="entry name" value="Sig_transdc_His_kin-like_C"/>
</dbReference>
<dbReference type="Pfam" id="PF00512">
    <property type="entry name" value="HisKA"/>
    <property type="match status" value="1"/>
</dbReference>
<dbReference type="SMART" id="SM00448">
    <property type="entry name" value="REC"/>
    <property type="match status" value="1"/>
</dbReference>
<dbReference type="NCBIfam" id="TIGR00229">
    <property type="entry name" value="sensory_box"/>
    <property type="match status" value="2"/>
</dbReference>
<comment type="subcellular location">
    <subcellularLocation>
        <location evidence="2">Cell inner membrane</location>
        <topology evidence="2">Multi-pass membrane protein</topology>
    </subcellularLocation>
</comment>
<dbReference type="Pfam" id="PF01627">
    <property type="entry name" value="Hpt"/>
    <property type="match status" value="1"/>
</dbReference>
<dbReference type="Pfam" id="PF00672">
    <property type="entry name" value="HAMP"/>
    <property type="match status" value="1"/>
</dbReference>
<dbReference type="InterPro" id="IPR005467">
    <property type="entry name" value="His_kinase_dom"/>
</dbReference>
<evidence type="ECO:0000256" key="10">
    <source>
        <dbReference type="ARBA" id="ARBA00022840"/>
    </source>
</evidence>
<dbReference type="Gene3D" id="6.10.340.10">
    <property type="match status" value="1"/>
</dbReference>
<evidence type="ECO:0000256" key="17">
    <source>
        <dbReference type="SAM" id="Phobius"/>
    </source>
</evidence>
<dbReference type="EC" id="2.7.13.3" evidence="3"/>
<accession>A0ABX7MP13</accession>
<dbReference type="InterPro" id="IPR011006">
    <property type="entry name" value="CheY-like_superfamily"/>
</dbReference>
<dbReference type="PROSITE" id="PS50109">
    <property type="entry name" value="HIS_KIN"/>
    <property type="match status" value="1"/>
</dbReference>
<dbReference type="SMART" id="SM00304">
    <property type="entry name" value="HAMP"/>
    <property type="match status" value="1"/>
</dbReference>
<dbReference type="Pfam" id="PF00989">
    <property type="entry name" value="PAS"/>
    <property type="match status" value="1"/>
</dbReference>
<dbReference type="SMART" id="SM00387">
    <property type="entry name" value="HATPase_c"/>
    <property type="match status" value="1"/>
</dbReference>
<evidence type="ECO:0000259" key="19">
    <source>
        <dbReference type="PROSITE" id="PS50110"/>
    </source>
</evidence>
<keyword evidence="12" id="KW-0902">Two-component regulatory system</keyword>
<keyword evidence="8 17" id="KW-0812">Transmembrane</keyword>
<dbReference type="SUPFAM" id="SSF52172">
    <property type="entry name" value="CheY-like"/>
    <property type="match status" value="1"/>
</dbReference>
<evidence type="ECO:0000313" key="23">
    <source>
        <dbReference type="EMBL" id="QSP93969.1"/>
    </source>
</evidence>
<keyword evidence="11 17" id="KW-1133">Transmembrane helix</keyword>
<dbReference type="SMART" id="SM00388">
    <property type="entry name" value="HisKA"/>
    <property type="match status" value="1"/>
</dbReference>
<evidence type="ECO:0000256" key="6">
    <source>
        <dbReference type="ARBA" id="ARBA00022553"/>
    </source>
</evidence>
<dbReference type="PROSITE" id="PS50110">
    <property type="entry name" value="RESPONSE_REGULATORY"/>
    <property type="match status" value="1"/>
</dbReference>
<dbReference type="InterPro" id="IPR008207">
    <property type="entry name" value="Sig_transdc_His_kin_Hpt_dom"/>
</dbReference>
<feature type="domain" description="Histidine kinase" evidence="18">
    <location>
        <begin position="510"/>
        <end position="734"/>
    </location>
</feature>
<evidence type="ECO:0000256" key="15">
    <source>
        <dbReference type="PROSITE-ProRule" id="PRU00169"/>
    </source>
</evidence>
<keyword evidence="7" id="KW-0808">Transferase</keyword>
<dbReference type="SUPFAM" id="SSF47226">
    <property type="entry name" value="Histidine-containing phosphotransfer domain, HPT domain"/>
    <property type="match status" value="1"/>
</dbReference>
<dbReference type="InterPro" id="IPR036097">
    <property type="entry name" value="HisK_dim/P_sf"/>
</dbReference>
<dbReference type="InterPro" id="IPR003660">
    <property type="entry name" value="HAMP_dom"/>
</dbReference>
<dbReference type="Gene3D" id="1.20.120.160">
    <property type="entry name" value="HPT domain"/>
    <property type="match status" value="1"/>
</dbReference>
<sequence length="1026" mass="113031">MSFRWKTILGIAFIEVVFLSLLIWQALSFLETSAEKAVLKRANDTVQLASSVLLDALISYDLASLKEQVEQIGSLEGVHYAQLQGYERILVSVGAQPETLSAQDYDVGSVDDGIFDVRSDLAVGDQVLGTLYLGFSIEELKSLAAQANVRLYTIAGLELVLVALCSLVLANFLTKRILDLRDASQKLQAGALGESIPVTGNDELAETMEAFNSMSRILKERERALEQSNAALQIANSRLQERETEIKSLFRAAPDGFAMLDSRWRVVLANKAMETMTELSEADLSDRQLVEVLSSLDVENAERFQADRMTLGSRIDFSLRCQSGRRVYAQASVVPFAAGDKDMFVLTLRDRTQEQELERSVRISERLKANLFDCSLDALITINKEGHVTDFSQSAEVLFGWKREELIGQPMAQYLIPEDLRSAHNKGMAHFLATGEGPLIGKRVETMALRRTGETFPVELALTAIEVDDEIFVNAALRDISERKVWERQLLNSKAEAEQASQAKSRFLSYMSHEIRSPLNAVLGSLSLLEERVQLNDHGSRYLALAQRSGDALLAVVNEILDFSKIEAGYISFNRRDFDVRQLLNDVQEGIRAQHSNPDVDLGCTIDESLPELIKADPNHLRQILTILLDNACKFTHEGRVWVEVTCAAQVDGETDEWACIEVSDTGAGIPEDLVDTIFSEFEQVDAMRDSGYGGSGLGLAIARKLLDGMGGSIAVKSKVGVGTTFTVKFPFGKADETAEPDQAHYNQVPVDDPQCDVEDEASHPAPGKRVLLVDDVEANLLIGSEMLQGRGYSVDTAKDGIEACERAAERQYAVILMDMRMPRLNGLEASARIQQSGGLNASTPIIALTANAETSEIDRCLKGGMCDFISKPFKIDRLVNAIEQCATETRGTTMEPSKPQASQPEIMSMEVLDQLAADTSPETIPMMISVFINEVKKRLQHIENASVKNDEDEIREQAHALKSCAGTFGGLHLQSIAKQVEDAAIGHAAGSDQALLELLQTVAEQTLMKYSQYYEQLQQTPEQSL</sequence>
<dbReference type="PROSITE" id="PS50894">
    <property type="entry name" value="HPT"/>
    <property type="match status" value="1"/>
</dbReference>
<feature type="transmembrane region" description="Helical" evidence="17">
    <location>
        <begin position="7"/>
        <end position="26"/>
    </location>
</feature>
<protein>
    <recommendedName>
        <fullName evidence="3">histidine kinase</fullName>
        <ecNumber evidence="3">2.7.13.3</ecNumber>
    </recommendedName>
</protein>
<dbReference type="PROSITE" id="PS50112">
    <property type="entry name" value="PAS"/>
    <property type="match status" value="2"/>
</dbReference>
<evidence type="ECO:0000256" key="7">
    <source>
        <dbReference type="ARBA" id="ARBA00022679"/>
    </source>
</evidence>
<dbReference type="RefSeq" id="WP_206643191.1">
    <property type="nucleotide sequence ID" value="NZ_CP071247.1"/>
</dbReference>
<evidence type="ECO:0000313" key="24">
    <source>
        <dbReference type="Proteomes" id="UP000663555"/>
    </source>
</evidence>
<dbReference type="CDD" id="cd06225">
    <property type="entry name" value="HAMP"/>
    <property type="match status" value="1"/>
</dbReference>
<evidence type="ECO:0000256" key="11">
    <source>
        <dbReference type="ARBA" id="ARBA00022989"/>
    </source>
</evidence>
<feature type="domain" description="HPt" evidence="22">
    <location>
        <begin position="921"/>
        <end position="1014"/>
    </location>
</feature>
<keyword evidence="10" id="KW-0547">Nucleotide-binding</keyword>
<keyword evidence="10" id="KW-0067">ATP-binding</keyword>
<name>A0ABX7MP13_9GAMM</name>
<dbReference type="Gene3D" id="3.30.565.10">
    <property type="entry name" value="Histidine kinase-like ATPase, C-terminal domain"/>
    <property type="match status" value="1"/>
</dbReference>
<evidence type="ECO:0000256" key="9">
    <source>
        <dbReference type="ARBA" id="ARBA00022777"/>
    </source>
</evidence>
<evidence type="ECO:0000256" key="12">
    <source>
        <dbReference type="ARBA" id="ARBA00023012"/>
    </source>
</evidence>
<dbReference type="SMART" id="SM00086">
    <property type="entry name" value="PAC"/>
    <property type="match status" value="2"/>
</dbReference>
<reference evidence="23 24" key="1">
    <citation type="submission" date="2021-03" db="EMBL/GenBank/DDBJ databases">
        <title>Genome sequencing of Marinobacter sp. LPB0319.</title>
        <authorList>
            <person name="Kim J."/>
        </authorList>
    </citation>
    <scope>NUCLEOTIDE SEQUENCE [LARGE SCALE GENOMIC DNA]</scope>
    <source>
        <strain evidence="23 24">LPB0319</strain>
    </source>
</reference>
<dbReference type="InterPro" id="IPR003661">
    <property type="entry name" value="HisK_dim/P_dom"/>
</dbReference>
<dbReference type="Gene3D" id="3.40.50.2300">
    <property type="match status" value="1"/>
</dbReference>
<dbReference type="CDD" id="cd00082">
    <property type="entry name" value="HisKA"/>
    <property type="match status" value="1"/>
</dbReference>
<dbReference type="Pfam" id="PF13426">
    <property type="entry name" value="PAS_9"/>
    <property type="match status" value="1"/>
</dbReference>
<evidence type="ECO:0000256" key="4">
    <source>
        <dbReference type="ARBA" id="ARBA00022475"/>
    </source>
</evidence>
<dbReference type="Gene3D" id="1.10.287.130">
    <property type="match status" value="1"/>
</dbReference>
<dbReference type="InterPro" id="IPR036641">
    <property type="entry name" value="HPT_dom_sf"/>
</dbReference>
<dbReference type="Proteomes" id="UP000663555">
    <property type="component" value="Chromosome"/>
</dbReference>
<evidence type="ECO:0000256" key="14">
    <source>
        <dbReference type="PROSITE-ProRule" id="PRU00110"/>
    </source>
</evidence>
<feature type="domain" description="Response regulatory" evidence="19">
    <location>
        <begin position="770"/>
        <end position="887"/>
    </location>
</feature>
<dbReference type="CDD" id="cd00130">
    <property type="entry name" value="PAS"/>
    <property type="match status" value="2"/>
</dbReference>
<dbReference type="InterPro" id="IPR013767">
    <property type="entry name" value="PAS_fold"/>
</dbReference>
<feature type="domain" description="PAS" evidence="20">
    <location>
        <begin position="242"/>
        <end position="290"/>
    </location>
</feature>
<evidence type="ECO:0000259" key="18">
    <source>
        <dbReference type="PROSITE" id="PS50109"/>
    </source>
</evidence>
<evidence type="ECO:0000259" key="21">
    <source>
        <dbReference type="PROSITE" id="PS50885"/>
    </source>
</evidence>
<gene>
    <name evidence="23" type="ORF">LPB19_12285</name>
</gene>
<feature type="domain" description="PAS" evidence="20">
    <location>
        <begin position="364"/>
        <end position="435"/>
    </location>
</feature>
<evidence type="ECO:0000259" key="20">
    <source>
        <dbReference type="PROSITE" id="PS50112"/>
    </source>
</evidence>
<dbReference type="SUPFAM" id="SSF55874">
    <property type="entry name" value="ATPase domain of HSP90 chaperone/DNA topoisomerase II/histidine kinase"/>
    <property type="match status" value="1"/>
</dbReference>